<sequence>QCSCVSLFQKMAPAAPPVAASTIIEKKPRGTTGQPIKFKTNVFPLAIQKKIPYYKHDIRIKVNLTVADGKEYTRELTNSSRFYDDDTRKCANVSVLHELLRNPQLRAKTLIYDRAAILFTLEEIIKKDEELSFTLPRSSLGSNKIFDSVKEVHVAIKKATDRYQITSDDYSSAAGADFVENGDKSIFELLNIATSQCVIDHKDECSADSKSRIYILNPKEYSLDEEKEIGDGQRLRTSIKKSVKTIENTLGKDGKVVNPIPALIMDVTRTAMHKEELMSIKMKYKLNKMALVGLKVKKTYGNEEIITVTGFTNEPVSAVTIDIEGKGKQTVPQFMKSRYNITLREANLSGVRDRKGNVFAPELLMIIPQMVTPTQNTTNTSRTVITANATAPDEKMKTIESLTEALHLDGAKAKHMGVVLQKDSHAIKVDGRMLPAKKLMYGKNATSMGFTRDFHPVFLAGTMGKWVFITLSGYGRNYDGLADALITKGKGLGMVIPPPTRTFSNLNQNELAPTLKMAAENGCTYALIVSDMDGDHETVKGAEREYGIMTQQVHGKNAEKAHGDTGANICLKMNVKNGGINHVVADEPLLLREDLLIMSLVFDHPSSISKKEMDDGVRPSCAAVVGISSNGAIVKDKAGKVLLESCQNFTEKFAYANPREWKKEGEPTFKDTVFDLIKGEVEAFKTSRGKPARQIIVYVSGVPEAERGYWSKEGKSLVTDVCHTFSQAYNPFTTIITMSMEGCERFVAEGKPANVRGPDPRIGLVVDSVVVNPKVNEWFLQSAKALKGTPRTIKYTLVAEPTNAASQRTMDELEKLTWALTHLHQYCCGTIGIPVPSRIAADASKRARDLFRHFQHTTRNRGPYNLEELNTKMGYKSVKASTVRSV</sequence>
<name>A0AAV5WHW1_9BILA</name>
<dbReference type="Gene3D" id="3.30.420.10">
    <property type="entry name" value="Ribonuclease H-like superfamily/Ribonuclease H"/>
    <property type="match status" value="1"/>
</dbReference>
<dbReference type="InterPro" id="IPR003100">
    <property type="entry name" value="PAZ_dom"/>
</dbReference>
<evidence type="ECO:0000259" key="2">
    <source>
        <dbReference type="PROSITE" id="PS50822"/>
    </source>
</evidence>
<evidence type="ECO:0000259" key="1">
    <source>
        <dbReference type="PROSITE" id="PS50821"/>
    </source>
</evidence>
<evidence type="ECO:0000313" key="3">
    <source>
        <dbReference type="EMBL" id="GMT31654.1"/>
    </source>
</evidence>
<keyword evidence="4" id="KW-1185">Reference proteome</keyword>
<proteinExistence type="predicted"/>
<dbReference type="InterPro" id="IPR036397">
    <property type="entry name" value="RNaseH_sf"/>
</dbReference>
<dbReference type="InterPro" id="IPR003165">
    <property type="entry name" value="Piwi"/>
</dbReference>
<organism evidence="3 4">
    <name type="scientific">Pristionchus fissidentatus</name>
    <dbReference type="NCBI Taxonomy" id="1538716"/>
    <lineage>
        <taxon>Eukaryota</taxon>
        <taxon>Metazoa</taxon>
        <taxon>Ecdysozoa</taxon>
        <taxon>Nematoda</taxon>
        <taxon>Chromadorea</taxon>
        <taxon>Rhabditida</taxon>
        <taxon>Rhabditina</taxon>
        <taxon>Diplogasteromorpha</taxon>
        <taxon>Diplogasteroidea</taxon>
        <taxon>Neodiplogasteridae</taxon>
        <taxon>Pristionchus</taxon>
    </lineage>
</organism>
<feature type="non-terminal residue" evidence="3">
    <location>
        <position position="1"/>
    </location>
</feature>
<dbReference type="GO" id="GO:0003723">
    <property type="term" value="F:RNA binding"/>
    <property type="evidence" value="ECO:0007669"/>
    <property type="project" value="InterPro"/>
</dbReference>
<dbReference type="SUPFAM" id="SSF101690">
    <property type="entry name" value="PAZ domain"/>
    <property type="match status" value="1"/>
</dbReference>
<dbReference type="Pfam" id="PF02170">
    <property type="entry name" value="PAZ"/>
    <property type="match status" value="1"/>
</dbReference>
<feature type="domain" description="PAZ" evidence="1">
    <location>
        <begin position="281"/>
        <end position="368"/>
    </location>
</feature>
<reference evidence="3" key="1">
    <citation type="submission" date="2023-10" db="EMBL/GenBank/DDBJ databases">
        <title>Genome assembly of Pristionchus species.</title>
        <authorList>
            <person name="Yoshida K."/>
            <person name="Sommer R.J."/>
        </authorList>
    </citation>
    <scope>NUCLEOTIDE SEQUENCE</scope>
    <source>
        <strain evidence="3">RS5133</strain>
    </source>
</reference>
<dbReference type="AlphaFoldDB" id="A0AAV5WHW1"/>
<dbReference type="Pfam" id="PF02171">
    <property type="entry name" value="Piwi"/>
    <property type="match status" value="1"/>
</dbReference>
<evidence type="ECO:0000313" key="4">
    <source>
        <dbReference type="Proteomes" id="UP001432322"/>
    </source>
</evidence>
<comment type="caution">
    <text evidence="3">The sequence shown here is derived from an EMBL/GenBank/DDBJ whole genome shotgun (WGS) entry which is preliminary data.</text>
</comment>
<dbReference type="InterPro" id="IPR036085">
    <property type="entry name" value="PAZ_dom_sf"/>
</dbReference>
<dbReference type="Proteomes" id="UP001432322">
    <property type="component" value="Unassembled WGS sequence"/>
</dbReference>
<dbReference type="PANTHER" id="PTHR22891">
    <property type="entry name" value="EUKARYOTIC TRANSLATION INITIATION FACTOR 2C"/>
    <property type="match status" value="1"/>
</dbReference>
<evidence type="ECO:0008006" key="5">
    <source>
        <dbReference type="Google" id="ProtNLM"/>
    </source>
</evidence>
<dbReference type="Gene3D" id="2.170.260.10">
    <property type="entry name" value="paz domain"/>
    <property type="match status" value="1"/>
</dbReference>
<dbReference type="EMBL" id="BTSY01000006">
    <property type="protein sequence ID" value="GMT31654.1"/>
    <property type="molecule type" value="Genomic_DNA"/>
</dbReference>
<accession>A0AAV5WHW1</accession>
<dbReference type="PROSITE" id="PS50821">
    <property type="entry name" value="PAZ"/>
    <property type="match status" value="1"/>
</dbReference>
<gene>
    <name evidence="3" type="ORF">PFISCL1PPCAC_22951</name>
</gene>
<dbReference type="SUPFAM" id="SSF53098">
    <property type="entry name" value="Ribonuclease H-like"/>
    <property type="match status" value="1"/>
</dbReference>
<protein>
    <recommendedName>
        <fullName evidence="5">Piwi domain-containing protein</fullName>
    </recommendedName>
</protein>
<feature type="domain" description="Piwi" evidence="2">
    <location>
        <begin position="524"/>
        <end position="852"/>
    </location>
</feature>
<dbReference type="Gene3D" id="3.40.50.2300">
    <property type="match status" value="1"/>
</dbReference>
<dbReference type="InterPro" id="IPR012337">
    <property type="entry name" value="RNaseH-like_sf"/>
</dbReference>
<dbReference type="PROSITE" id="PS50822">
    <property type="entry name" value="PIWI"/>
    <property type="match status" value="1"/>
</dbReference>
<dbReference type="SMART" id="SM00950">
    <property type="entry name" value="Piwi"/>
    <property type="match status" value="1"/>
</dbReference>